<evidence type="ECO:0000256" key="6">
    <source>
        <dbReference type="ARBA" id="ARBA00023125"/>
    </source>
</evidence>
<dbReference type="SMART" id="SM00614">
    <property type="entry name" value="ZnF_BED"/>
    <property type="match status" value="1"/>
</dbReference>
<comment type="caution">
    <text evidence="12">The sequence shown here is derived from an EMBL/GenBank/DDBJ whole genome shotgun (WGS) entry which is preliminary data.</text>
</comment>
<gene>
    <name evidence="12" type="ORF">Fcan01_22441</name>
</gene>
<evidence type="ECO:0000256" key="7">
    <source>
        <dbReference type="ARBA" id="ARBA00023163"/>
    </source>
</evidence>
<evidence type="ECO:0000313" key="13">
    <source>
        <dbReference type="Proteomes" id="UP000198287"/>
    </source>
</evidence>
<evidence type="ECO:0000256" key="10">
    <source>
        <dbReference type="SAM" id="MobiDB-lite"/>
    </source>
</evidence>
<dbReference type="InterPro" id="IPR008906">
    <property type="entry name" value="HATC_C_dom"/>
</dbReference>
<evidence type="ECO:0000313" key="12">
    <source>
        <dbReference type="EMBL" id="OXA42740.1"/>
    </source>
</evidence>
<keyword evidence="4" id="KW-0862">Zinc</keyword>
<dbReference type="SUPFAM" id="SSF53098">
    <property type="entry name" value="Ribonuclease H-like"/>
    <property type="match status" value="1"/>
</dbReference>
<reference evidence="12 13" key="1">
    <citation type="submission" date="2015-12" db="EMBL/GenBank/DDBJ databases">
        <title>The genome of Folsomia candida.</title>
        <authorList>
            <person name="Faddeeva A."/>
            <person name="Derks M.F."/>
            <person name="Anvar Y."/>
            <person name="Smit S."/>
            <person name="Van Straalen N."/>
            <person name="Roelofs D."/>
        </authorList>
    </citation>
    <scope>NUCLEOTIDE SEQUENCE [LARGE SCALE GENOMIC DNA]</scope>
    <source>
        <strain evidence="12 13">VU population</strain>
        <tissue evidence="12">Whole body</tissue>
    </source>
</reference>
<dbReference type="Proteomes" id="UP000198287">
    <property type="component" value="Unassembled WGS sequence"/>
</dbReference>
<evidence type="ECO:0000256" key="5">
    <source>
        <dbReference type="ARBA" id="ARBA00023015"/>
    </source>
</evidence>
<dbReference type="Pfam" id="PF05699">
    <property type="entry name" value="Dimer_Tnp_hAT"/>
    <property type="match status" value="1"/>
</dbReference>
<keyword evidence="6" id="KW-0238">DNA-binding</keyword>
<evidence type="ECO:0000256" key="8">
    <source>
        <dbReference type="ARBA" id="ARBA00023242"/>
    </source>
</evidence>
<keyword evidence="7" id="KW-0804">Transcription</keyword>
<dbReference type="InterPro" id="IPR003656">
    <property type="entry name" value="Znf_BED"/>
</dbReference>
<dbReference type="SUPFAM" id="SSF140996">
    <property type="entry name" value="Hermes dimerisation domain"/>
    <property type="match status" value="1"/>
</dbReference>
<sequence>MASSGQQDVEIIDSPSPENSSAKTCDVRTPSSSGKLRSEVHDHFTLHTDDDRYHCHYCSASYKKSSSGAISGLRQHLKSTHHTVLKGNDGIESQKRKSIFDTPAHSKQPKHDKEVFREKIATFVVLNHQPFTITESESLRDVIQYLKHDADMFGRDTTKNDIVSIMIKKDWDENYKPKNQDGKSSPPAEGSKLVQDFSSIASAGETSCGLIKWWVARKEEYPNLSRMELDYLSVPGSGASVERMFSNGPDLLSQRRLSMTADTIKMMMCLRGWILSKKQDELKKCVVKQLFRKF</sequence>
<keyword evidence="5" id="KW-0805">Transcription regulation</keyword>
<evidence type="ECO:0000256" key="1">
    <source>
        <dbReference type="ARBA" id="ARBA00004123"/>
    </source>
</evidence>
<feature type="region of interest" description="Disordered" evidence="10">
    <location>
        <begin position="1"/>
        <end position="36"/>
    </location>
</feature>
<feature type="compositionally biased region" description="Polar residues" evidence="10">
    <location>
        <begin position="16"/>
        <end position="35"/>
    </location>
</feature>
<name>A0A226DC80_FOLCA</name>
<keyword evidence="13" id="KW-1185">Reference proteome</keyword>
<protein>
    <submittedName>
        <fullName evidence="12">Zinc finger BED domain-containing protein DAYSLEEPER</fullName>
    </submittedName>
</protein>
<dbReference type="STRING" id="158441.A0A226DC80"/>
<keyword evidence="2" id="KW-0479">Metal-binding</keyword>
<dbReference type="PROSITE" id="PS50808">
    <property type="entry name" value="ZF_BED"/>
    <property type="match status" value="1"/>
</dbReference>
<evidence type="ECO:0000256" key="4">
    <source>
        <dbReference type="ARBA" id="ARBA00022833"/>
    </source>
</evidence>
<dbReference type="AlphaFoldDB" id="A0A226DC80"/>
<dbReference type="EMBL" id="LNIX01000025">
    <property type="protein sequence ID" value="OXA42740.1"/>
    <property type="molecule type" value="Genomic_DNA"/>
</dbReference>
<organism evidence="12 13">
    <name type="scientific">Folsomia candida</name>
    <name type="common">Springtail</name>
    <dbReference type="NCBI Taxonomy" id="158441"/>
    <lineage>
        <taxon>Eukaryota</taxon>
        <taxon>Metazoa</taxon>
        <taxon>Ecdysozoa</taxon>
        <taxon>Arthropoda</taxon>
        <taxon>Hexapoda</taxon>
        <taxon>Collembola</taxon>
        <taxon>Entomobryomorpha</taxon>
        <taxon>Isotomoidea</taxon>
        <taxon>Isotomidae</taxon>
        <taxon>Proisotominae</taxon>
        <taxon>Folsomia</taxon>
    </lineage>
</organism>
<evidence type="ECO:0000256" key="3">
    <source>
        <dbReference type="ARBA" id="ARBA00022771"/>
    </source>
</evidence>
<dbReference type="PANTHER" id="PTHR46481">
    <property type="entry name" value="ZINC FINGER BED DOMAIN-CONTAINING PROTEIN 4"/>
    <property type="match status" value="1"/>
</dbReference>
<dbReference type="GO" id="GO:0008270">
    <property type="term" value="F:zinc ion binding"/>
    <property type="evidence" value="ECO:0007669"/>
    <property type="project" value="UniProtKB-KW"/>
</dbReference>
<accession>A0A226DC80</accession>
<keyword evidence="8" id="KW-0539">Nucleus</keyword>
<dbReference type="InterPro" id="IPR052035">
    <property type="entry name" value="ZnF_BED_domain_contain"/>
</dbReference>
<comment type="subcellular location">
    <subcellularLocation>
        <location evidence="1">Nucleus</location>
    </subcellularLocation>
</comment>
<dbReference type="GO" id="GO:0003677">
    <property type="term" value="F:DNA binding"/>
    <property type="evidence" value="ECO:0007669"/>
    <property type="project" value="UniProtKB-KW"/>
</dbReference>
<evidence type="ECO:0000259" key="11">
    <source>
        <dbReference type="PROSITE" id="PS50808"/>
    </source>
</evidence>
<evidence type="ECO:0000256" key="2">
    <source>
        <dbReference type="ARBA" id="ARBA00022723"/>
    </source>
</evidence>
<proteinExistence type="predicted"/>
<dbReference type="InterPro" id="IPR012337">
    <property type="entry name" value="RNaseH-like_sf"/>
</dbReference>
<evidence type="ECO:0000256" key="9">
    <source>
        <dbReference type="PROSITE-ProRule" id="PRU00027"/>
    </source>
</evidence>
<dbReference type="GO" id="GO:0005634">
    <property type="term" value="C:nucleus"/>
    <property type="evidence" value="ECO:0007669"/>
    <property type="project" value="UniProtKB-SubCell"/>
</dbReference>
<keyword evidence="3 9" id="KW-0863">Zinc-finger</keyword>
<dbReference type="Pfam" id="PF02892">
    <property type="entry name" value="zf-BED"/>
    <property type="match status" value="1"/>
</dbReference>
<dbReference type="PANTHER" id="PTHR46481:SF10">
    <property type="entry name" value="ZINC FINGER BED DOMAIN-CONTAINING PROTEIN 39"/>
    <property type="match status" value="1"/>
</dbReference>
<dbReference type="GO" id="GO:0046983">
    <property type="term" value="F:protein dimerization activity"/>
    <property type="evidence" value="ECO:0007669"/>
    <property type="project" value="InterPro"/>
</dbReference>
<feature type="domain" description="BED-type" evidence="11">
    <location>
        <begin position="35"/>
        <end position="88"/>
    </location>
</feature>